<protein>
    <submittedName>
        <fullName evidence="1">Uncharacterized protein</fullName>
    </submittedName>
</protein>
<dbReference type="AlphaFoldDB" id="A0A0F9CAM0"/>
<dbReference type="EMBL" id="LAZR01034140">
    <property type="protein sequence ID" value="KKL46144.1"/>
    <property type="molecule type" value="Genomic_DNA"/>
</dbReference>
<feature type="non-terminal residue" evidence="1">
    <location>
        <position position="56"/>
    </location>
</feature>
<evidence type="ECO:0000313" key="1">
    <source>
        <dbReference type="EMBL" id="KKL46144.1"/>
    </source>
</evidence>
<comment type="caution">
    <text evidence="1">The sequence shown here is derived from an EMBL/GenBank/DDBJ whole genome shotgun (WGS) entry which is preliminary data.</text>
</comment>
<proteinExistence type="predicted"/>
<name>A0A0F9CAM0_9ZZZZ</name>
<accession>A0A0F9CAM0</accession>
<gene>
    <name evidence="1" type="ORF">LCGC14_2348450</name>
</gene>
<reference evidence="1" key="1">
    <citation type="journal article" date="2015" name="Nature">
        <title>Complex archaea that bridge the gap between prokaryotes and eukaryotes.</title>
        <authorList>
            <person name="Spang A."/>
            <person name="Saw J.H."/>
            <person name="Jorgensen S.L."/>
            <person name="Zaremba-Niedzwiedzka K."/>
            <person name="Martijn J."/>
            <person name="Lind A.E."/>
            <person name="van Eijk R."/>
            <person name="Schleper C."/>
            <person name="Guy L."/>
            <person name="Ettema T.J."/>
        </authorList>
    </citation>
    <scope>NUCLEOTIDE SEQUENCE</scope>
</reference>
<sequence length="56" mass="6426">MFQQTRNGHATWIGRIVKDKLIQAVKDALGSSDSFEQYDSVSKEQYVILINGKRVR</sequence>
<organism evidence="1">
    <name type="scientific">marine sediment metagenome</name>
    <dbReference type="NCBI Taxonomy" id="412755"/>
    <lineage>
        <taxon>unclassified sequences</taxon>
        <taxon>metagenomes</taxon>
        <taxon>ecological metagenomes</taxon>
    </lineage>
</organism>